<dbReference type="InterPro" id="IPR012336">
    <property type="entry name" value="Thioredoxin-like_fold"/>
</dbReference>
<dbReference type="Pfam" id="PF13462">
    <property type="entry name" value="Thioredoxin_4"/>
    <property type="match status" value="1"/>
</dbReference>
<evidence type="ECO:0000256" key="1">
    <source>
        <dbReference type="ARBA" id="ARBA00003565"/>
    </source>
</evidence>
<gene>
    <name evidence="5" type="primary">bdbD</name>
    <name evidence="5" type="ORF">POI8812_00807</name>
</gene>
<dbReference type="InterPro" id="IPR006311">
    <property type="entry name" value="TAT_signal"/>
</dbReference>
<protein>
    <submittedName>
        <fullName evidence="5">Disulfide bond formation protein D</fullName>
    </submittedName>
</protein>
<feature type="domain" description="Thioredoxin" evidence="4">
    <location>
        <begin position="28"/>
        <end position="213"/>
    </location>
</feature>
<feature type="chain" id="PRO_5015326801" evidence="3">
    <location>
        <begin position="29"/>
        <end position="213"/>
    </location>
</feature>
<dbReference type="PANTHER" id="PTHR13887:SF56">
    <property type="entry name" value="THIOREDOXIN-LIKE REDUCTASE RV2466C"/>
    <property type="match status" value="1"/>
</dbReference>
<comment type="similarity">
    <text evidence="2">Belongs to the thioredoxin family. DsbA subfamily.</text>
</comment>
<proteinExistence type="inferred from homology"/>
<evidence type="ECO:0000259" key="4">
    <source>
        <dbReference type="PROSITE" id="PS51352"/>
    </source>
</evidence>
<dbReference type="InterPro" id="IPR013766">
    <property type="entry name" value="Thioredoxin_domain"/>
</dbReference>
<dbReference type="PROSITE" id="PS51318">
    <property type="entry name" value="TAT"/>
    <property type="match status" value="1"/>
</dbReference>
<dbReference type="EMBL" id="OMKW01000001">
    <property type="protein sequence ID" value="SPF28506.1"/>
    <property type="molecule type" value="Genomic_DNA"/>
</dbReference>
<dbReference type="InterPro" id="IPR036249">
    <property type="entry name" value="Thioredoxin-like_sf"/>
</dbReference>
<keyword evidence="6" id="KW-1185">Reference proteome</keyword>
<dbReference type="SUPFAM" id="SSF52833">
    <property type="entry name" value="Thioredoxin-like"/>
    <property type="match status" value="1"/>
</dbReference>
<comment type="function">
    <text evidence="1">May be required for disulfide bond formation in some proteins.</text>
</comment>
<evidence type="ECO:0000313" key="5">
    <source>
        <dbReference type="EMBL" id="SPF28506.1"/>
    </source>
</evidence>
<evidence type="ECO:0000256" key="3">
    <source>
        <dbReference type="SAM" id="SignalP"/>
    </source>
</evidence>
<dbReference type="Proteomes" id="UP000244932">
    <property type="component" value="Unassembled WGS sequence"/>
</dbReference>
<dbReference type="PANTHER" id="PTHR13887">
    <property type="entry name" value="GLUTATHIONE S-TRANSFERASE KAPPA"/>
    <property type="match status" value="1"/>
</dbReference>
<sequence length="213" mass="22892">MAKVFNRRSVLASAAALGAGSFAAAAFAQDSETAEASAAGPMTDPMVIGDADAPVTIIEYASLTCPHCARFHGVVYPQLKENYIDTGKVRFEVREVYFDRPGLWGAMLARCGDGTRYFGLTNLLYARQADWSRAGTAQEVVAQLGRIGAQAGLTEDQIGECLADADLAEALVARYQDHMEEHQISGTPSFVVNGTMHSNMSYDDFVAVIEAEL</sequence>
<dbReference type="OrthoDB" id="8478320at2"/>
<evidence type="ECO:0000313" key="6">
    <source>
        <dbReference type="Proteomes" id="UP000244932"/>
    </source>
</evidence>
<accession>A0A2R8A8F1</accession>
<name>A0A2R8A8F1_9RHOB</name>
<dbReference type="RefSeq" id="WP_108781200.1">
    <property type="nucleotide sequence ID" value="NZ_OMKW01000001.1"/>
</dbReference>
<dbReference type="PROSITE" id="PS51352">
    <property type="entry name" value="THIOREDOXIN_2"/>
    <property type="match status" value="1"/>
</dbReference>
<dbReference type="Gene3D" id="3.40.30.10">
    <property type="entry name" value="Glutaredoxin"/>
    <property type="match status" value="1"/>
</dbReference>
<feature type="signal peptide" evidence="3">
    <location>
        <begin position="1"/>
        <end position="28"/>
    </location>
</feature>
<reference evidence="5 6" key="1">
    <citation type="submission" date="2018-03" db="EMBL/GenBank/DDBJ databases">
        <authorList>
            <person name="Keele B.F."/>
        </authorList>
    </citation>
    <scope>NUCLEOTIDE SEQUENCE [LARGE SCALE GENOMIC DNA]</scope>
    <source>
        <strain evidence="5 6">CeCT 8812</strain>
    </source>
</reference>
<dbReference type="AlphaFoldDB" id="A0A2R8A8F1"/>
<keyword evidence="3" id="KW-0732">Signal</keyword>
<organism evidence="5 6">
    <name type="scientific">Pontivivens insulae</name>
    <dbReference type="NCBI Taxonomy" id="1639689"/>
    <lineage>
        <taxon>Bacteria</taxon>
        <taxon>Pseudomonadati</taxon>
        <taxon>Pseudomonadota</taxon>
        <taxon>Alphaproteobacteria</taxon>
        <taxon>Rhodobacterales</taxon>
        <taxon>Paracoccaceae</taxon>
        <taxon>Pontivivens</taxon>
    </lineage>
</organism>
<evidence type="ECO:0000256" key="2">
    <source>
        <dbReference type="ARBA" id="ARBA00005791"/>
    </source>
</evidence>